<keyword evidence="1" id="KW-1133">Transmembrane helix</keyword>
<organism evidence="2 3">
    <name type="scientific">Staphylococcus pettenkoferi</name>
    <dbReference type="NCBI Taxonomy" id="170573"/>
    <lineage>
        <taxon>Bacteria</taxon>
        <taxon>Bacillati</taxon>
        <taxon>Bacillota</taxon>
        <taxon>Bacilli</taxon>
        <taxon>Bacillales</taxon>
        <taxon>Staphylococcaceae</taxon>
        <taxon>Staphylococcus</taxon>
    </lineage>
</organism>
<comment type="caution">
    <text evidence="2">The sequence shown here is derived from an EMBL/GenBank/DDBJ whole genome shotgun (WGS) entry which is preliminary data.</text>
</comment>
<evidence type="ECO:0000313" key="2">
    <source>
        <dbReference type="EMBL" id="PMC18392.1"/>
    </source>
</evidence>
<gene>
    <name evidence="2" type="ORF">CJ235_08145</name>
</gene>
<reference evidence="2 3" key="1">
    <citation type="submission" date="2017-09" db="EMBL/GenBank/DDBJ databases">
        <title>Bacterial strain isolated from the female urinary microbiota.</title>
        <authorList>
            <person name="Thomas-White K."/>
            <person name="Kumar N."/>
            <person name="Forster S."/>
            <person name="Putonti C."/>
            <person name="Lawley T."/>
            <person name="Wolfe A.J."/>
        </authorList>
    </citation>
    <scope>NUCLEOTIDE SEQUENCE [LARGE SCALE GENOMIC DNA]</scope>
    <source>
        <strain evidence="2 3">UMB0834</strain>
    </source>
</reference>
<dbReference type="RefSeq" id="WP_070503825.1">
    <property type="nucleotide sequence ID" value="NZ_JALCYA010000009.1"/>
</dbReference>
<evidence type="ECO:0008006" key="4">
    <source>
        <dbReference type="Google" id="ProtNLM"/>
    </source>
</evidence>
<name>A0A2N6QFM9_9STAP</name>
<proteinExistence type="predicted"/>
<feature type="transmembrane region" description="Helical" evidence="1">
    <location>
        <begin position="71"/>
        <end position="93"/>
    </location>
</feature>
<protein>
    <recommendedName>
        <fullName evidence="4">DUF1129 domain-containing protein</fullName>
    </recommendedName>
</protein>
<evidence type="ECO:0000313" key="3">
    <source>
        <dbReference type="Proteomes" id="UP000235748"/>
    </source>
</evidence>
<dbReference type="AlphaFoldDB" id="A0A2N6QFM9"/>
<keyword evidence="1" id="KW-0472">Membrane</keyword>
<dbReference type="EMBL" id="PNGG01000004">
    <property type="protein sequence ID" value="PMC18392.1"/>
    <property type="molecule type" value="Genomic_DNA"/>
</dbReference>
<dbReference type="STRING" id="170573.GCA_001076995_00512"/>
<feature type="transmembrane region" description="Helical" evidence="1">
    <location>
        <begin position="99"/>
        <end position="121"/>
    </location>
</feature>
<keyword evidence="1" id="KW-0812">Transmembrane</keyword>
<dbReference type="Proteomes" id="UP000235748">
    <property type="component" value="Unassembled WGS sequence"/>
</dbReference>
<feature type="transmembrane region" description="Helical" evidence="1">
    <location>
        <begin position="172"/>
        <end position="189"/>
    </location>
</feature>
<dbReference type="SUPFAM" id="SSF158560">
    <property type="entry name" value="BH3980-like"/>
    <property type="match status" value="1"/>
</dbReference>
<feature type="transmembrane region" description="Helical" evidence="1">
    <location>
        <begin position="196"/>
        <end position="214"/>
    </location>
</feature>
<feature type="transmembrane region" description="Helical" evidence="1">
    <location>
        <begin position="133"/>
        <end position="152"/>
    </location>
</feature>
<evidence type="ECO:0000256" key="1">
    <source>
        <dbReference type="SAM" id="Phobius"/>
    </source>
</evidence>
<feature type="transmembrane region" description="Helical" evidence="1">
    <location>
        <begin position="220"/>
        <end position="245"/>
    </location>
</feature>
<dbReference type="PANTHER" id="PTHR41307:SF1">
    <property type="entry name" value="MEMBRANE PROTEIN"/>
    <property type="match status" value="1"/>
</dbReference>
<sequence length="250" mass="28895">MNKRAEDFLTKLKLELIFREREEDEINAVDEELRDHFATAEKNGENVDDLIQQPVKSYADRFAKEMRLSKGIYRFAFSLLIFFLALTIIPSMFDAHFQLSLIFLFKIGFFVLSFILSLYVLKFLLMHYLDSKGAYIGSAIWFMFLFLCYLGVNYLVKHHPLAVLWQPTTRTSIILGLICWVACTIYFIGVKHKLSAIALAIICAPSIIGMLATGKNYGSHYTMISLILILIGWFLFSVISGWITFRKRKE</sequence>
<accession>A0A2N6QFM9</accession>
<dbReference type="PANTHER" id="PTHR41307">
    <property type="entry name" value="MEMBRANE PROTEIN-RELATED"/>
    <property type="match status" value="1"/>
</dbReference>